<name>A0A2I2FY46_9EURO</name>
<comment type="caution">
    <text evidence="2">The sequence shown here is derived from an EMBL/GenBank/DDBJ whole genome shotgun (WGS) entry which is preliminary data.</text>
</comment>
<dbReference type="Proteomes" id="UP000234275">
    <property type="component" value="Unassembled WGS sequence"/>
</dbReference>
<dbReference type="VEuPathDB" id="FungiDB:P170DRAFT_245155"/>
<gene>
    <name evidence="2" type="ORF">P170DRAFT_245155</name>
</gene>
<sequence>MGSCLQSHHPSIPFSHRGPATQYAPSRVRPDQPTGHAIRTGRLNSFLFLAQVASPAKENRSYQMTRVGVGVTRDKLGIVQKDAGLSDQLPSWAITSGRSEEWFYEPDTNHIIRSRHSIRYAPLSRITCFSLPGGTHRLARRGPVICHDL</sequence>
<dbReference type="RefSeq" id="XP_024700808.1">
    <property type="nucleotide sequence ID" value="XM_024842978.1"/>
</dbReference>
<reference evidence="2 3" key="1">
    <citation type="submission" date="2016-12" db="EMBL/GenBank/DDBJ databases">
        <title>The genomes of Aspergillus section Nigri reveals drivers in fungal speciation.</title>
        <authorList>
            <consortium name="DOE Joint Genome Institute"/>
            <person name="Vesth T.C."/>
            <person name="Nybo J."/>
            <person name="Theobald S."/>
            <person name="Brandl J."/>
            <person name="Frisvad J.C."/>
            <person name="Nielsen K.F."/>
            <person name="Lyhne E.K."/>
            <person name="Kogle M.E."/>
            <person name="Kuo A."/>
            <person name="Riley R."/>
            <person name="Clum A."/>
            <person name="Nolan M."/>
            <person name="Lipzen A."/>
            <person name="Salamov A."/>
            <person name="Henrissat B."/>
            <person name="Wiebenga A."/>
            <person name="De Vries R.P."/>
            <person name="Grigoriev I.V."/>
            <person name="Mortensen U.H."/>
            <person name="Andersen M.R."/>
            <person name="Baker S.E."/>
        </authorList>
    </citation>
    <scope>NUCLEOTIDE SEQUENCE [LARGE SCALE GENOMIC DNA]</scope>
    <source>
        <strain evidence="2 3">IBT 23096</strain>
    </source>
</reference>
<dbReference type="GeneID" id="36550677"/>
<organism evidence="2 3">
    <name type="scientific">Aspergillus steynii IBT 23096</name>
    <dbReference type="NCBI Taxonomy" id="1392250"/>
    <lineage>
        <taxon>Eukaryota</taxon>
        <taxon>Fungi</taxon>
        <taxon>Dikarya</taxon>
        <taxon>Ascomycota</taxon>
        <taxon>Pezizomycotina</taxon>
        <taxon>Eurotiomycetes</taxon>
        <taxon>Eurotiomycetidae</taxon>
        <taxon>Eurotiales</taxon>
        <taxon>Aspergillaceae</taxon>
        <taxon>Aspergillus</taxon>
        <taxon>Aspergillus subgen. Circumdati</taxon>
    </lineage>
</organism>
<dbReference type="EMBL" id="MSFO01000007">
    <property type="protein sequence ID" value="PLB45506.1"/>
    <property type="molecule type" value="Genomic_DNA"/>
</dbReference>
<protein>
    <submittedName>
        <fullName evidence="2">Uncharacterized protein</fullName>
    </submittedName>
</protein>
<feature type="region of interest" description="Disordered" evidence="1">
    <location>
        <begin position="1"/>
        <end position="36"/>
    </location>
</feature>
<evidence type="ECO:0000256" key="1">
    <source>
        <dbReference type="SAM" id="MobiDB-lite"/>
    </source>
</evidence>
<dbReference type="AlphaFoldDB" id="A0A2I2FY46"/>
<proteinExistence type="predicted"/>
<accession>A0A2I2FY46</accession>
<evidence type="ECO:0000313" key="3">
    <source>
        <dbReference type="Proteomes" id="UP000234275"/>
    </source>
</evidence>
<keyword evidence="3" id="KW-1185">Reference proteome</keyword>
<evidence type="ECO:0000313" key="2">
    <source>
        <dbReference type="EMBL" id="PLB45506.1"/>
    </source>
</evidence>